<name>A0A250KKP5_9BACT</name>
<dbReference type="Proteomes" id="UP000267517">
    <property type="component" value="Chromosome II"/>
</dbReference>
<gene>
    <name evidence="1" type="ORF">PMEL_200714</name>
</gene>
<proteinExistence type="predicted"/>
<reference evidence="1 2" key="1">
    <citation type="submission" date="2017-05" db="EMBL/GenBank/DDBJ databases">
        <title>whole genome sequence of Prevotella melaninogenica GAI 07411.</title>
        <authorList>
            <person name="Kondo Y."/>
            <person name="Hoshino T."/>
        </authorList>
    </citation>
    <scope>NUCLEOTIDE SEQUENCE [LARGE SCALE GENOMIC DNA]</scope>
    <source>
        <strain evidence="1 2">GAI 07411</strain>
    </source>
</reference>
<evidence type="ECO:0000313" key="1">
    <source>
        <dbReference type="EMBL" id="BBA30186.1"/>
    </source>
</evidence>
<evidence type="ECO:0000313" key="2">
    <source>
        <dbReference type="Proteomes" id="UP000267517"/>
    </source>
</evidence>
<sequence>MYEFYLQKRFIQDSKHKLRIFRKIEKQGLPCEFWTLTICHTESQNEWRTTKYKAMVDTENTS</sequence>
<dbReference type="EMBL" id="AP018050">
    <property type="protein sequence ID" value="BBA30186.1"/>
    <property type="molecule type" value="Genomic_DNA"/>
</dbReference>
<accession>A0A250KKP5</accession>
<dbReference type="AlphaFoldDB" id="A0A250KKP5"/>
<organism evidence="1 2">
    <name type="scientific">Prevotella melaninogenica</name>
    <dbReference type="NCBI Taxonomy" id="28132"/>
    <lineage>
        <taxon>Bacteria</taxon>
        <taxon>Pseudomonadati</taxon>
        <taxon>Bacteroidota</taxon>
        <taxon>Bacteroidia</taxon>
        <taxon>Bacteroidales</taxon>
        <taxon>Prevotellaceae</taxon>
        <taxon>Prevotella</taxon>
    </lineage>
</organism>
<protein>
    <submittedName>
        <fullName evidence="1">Uncharacterized protein</fullName>
    </submittedName>
</protein>